<name>A0AA86R6D9_9EUKA</name>
<dbReference type="EMBL" id="CAXDID020000130">
    <property type="protein sequence ID" value="CAL6035197.1"/>
    <property type="molecule type" value="Genomic_DNA"/>
</dbReference>
<dbReference type="InterPro" id="IPR050834">
    <property type="entry name" value="Glycosyltransf_2"/>
</dbReference>
<dbReference type="GO" id="GO:0016740">
    <property type="term" value="F:transferase activity"/>
    <property type="evidence" value="ECO:0007669"/>
    <property type="project" value="UniProtKB-KW"/>
</dbReference>
<dbReference type="SUPFAM" id="SSF53448">
    <property type="entry name" value="Nucleotide-diphospho-sugar transferases"/>
    <property type="match status" value="1"/>
</dbReference>
<dbReference type="Pfam" id="PF00535">
    <property type="entry name" value="Glycos_transf_2"/>
    <property type="match status" value="1"/>
</dbReference>
<evidence type="ECO:0000259" key="2">
    <source>
        <dbReference type="Pfam" id="PF00535"/>
    </source>
</evidence>
<dbReference type="Gene3D" id="3.90.550.10">
    <property type="entry name" value="Spore Coat Polysaccharide Biosynthesis Protein SpsA, Chain A"/>
    <property type="match status" value="1"/>
</dbReference>
<gene>
    <name evidence="4" type="ORF">HINF_LOCUS35815</name>
    <name evidence="3" type="ORF">HINF_LOCUS54429</name>
</gene>
<dbReference type="Proteomes" id="UP001642409">
    <property type="component" value="Unassembled WGS sequence"/>
</dbReference>
<accession>A0AA86R6D9</accession>
<dbReference type="InterPro" id="IPR029044">
    <property type="entry name" value="Nucleotide-diphossugar_trans"/>
</dbReference>
<comment type="caution">
    <text evidence="3">The sequence shown here is derived from an EMBL/GenBank/DDBJ whole genome shotgun (WGS) entry which is preliminary data.</text>
</comment>
<dbReference type="CDD" id="cd00761">
    <property type="entry name" value="Glyco_tranf_GTA_type"/>
    <property type="match status" value="1"/>
</dbReference>
<evidence type="ECO:0000313" key="4">
    <source>
        <dbReference type="EMBL" id="CAL6035197.1"/>
    </source>
</evidence>
<comment type="function">
    <text evidence="1">Dolichyl-phosphate beta-glucosyltransferase involved in the glycosylation of glycoproteins through the synthesis of dolichyl beta-D-glucosyl phosphate which serves as a sugar donor for transfer of three glucose residues to the Man-9-GlcNAc-2-PP-dolichol precursor to N-glycans.</text>
</comment>
<dbReference type="InterPro" id="IPR001173">
    <property type="entry name" value="Glyco_trans_2-like"/>
</dbReference>
<dbReference type="PANTHER" id="PTHR43685">
    <property type="entry name" value="GLYCOSYLTRANSFERASE"/>
    <property type="match status" value="1"/>
</dbReference>
<organism evidence="3">
    <name type="scientific">Hexamita inflata</name>
    <dbReference type="NCBI Taxonomy" id="28002"/>
    <lineage>
        <taxon>Eukaryota</taxon>
        <taxon>Metamonada</taxon>
        <taxon>Diplomonadida</taxon>
        <taxon>Hexamitidae</taxon>
        <taxon>Hexamitinae</taxon>
        <taxon>Hexamita</taxon>
    </lineage>
</organism>
<evidence type="ECO:0000313" key="3">
    <source>
        <dbReference type="EMBL" id="CAI9966784.1"/>
    </source>
</evidence>
<keyword evidence="3" id="KW-0808">Transferase</keyword>
<sequence>MFISIILLAEPIVSIVIPIYNGQNHIQKCFENIQLQTSSEFEVIVVNDGSTDKTAKILSKIKMKNMRIITHEFNKGLLQARNSGISAAQGKYILNLDVDDILSKQAVEKLKPAINTDVDIIHFKEQLLEGNQYGKFDSQEFNWANPKIIGAILRKQPDIANIILQSGSAFSAHGKLIKTALYKAVMMSLHEICQQNIIYSEDFLQMTLLFNAAKSYVGVNHTLYIYVQSGDGAIRTAQSDKIKAAKRALDLKAVSKVLIQRIQNKELIQKNIGSLMMENLKNNCELAHIADVLNDEWKNQVLIFSGCSIQG</sequence>
<reference evidence="3" key="1">
    <citation type="submission" date="2023-06" db="EMBL/GenBank/DDBJ databases">
        <authorList>
            <person name="Kurt Z."/>
        </authorList>
    </citation>
    <scope>NUCLEOTIDE SEQUENCE</scope>
</reference>
<keyword evidence="5" id="KW-1185">Reference proteome</keyword>
<evidence type="ECO:0000256" key="1">
    <source>
        <dbReference type="ARBA" id="ARBA00003301"/>
    </source>
</evidence>
<feature type="domain" description="Glycosyltransferase 2-like" evidence="2">
    <location>
        <begin position="14"/>
        <end position="122"/>
    </location>
</feature>
<dbReference type="AlphaFoldDB" id="A0AA86R6D9"/>
<evidence type="ECO:0000313" key="5">
    <source>
        <dbReference type="Proteomes" id="UP001642409"/>
    </source>
</evidence>
<dbReference type="PANTHER" id="PTHR43685:SF2">
    <property type="entry name" value="GLYCOSYLTRANSFERASE 2-LIKE DOMAIN-CONTAINING PROTEIN"/>
    <property type="match status" value="1"/>
</dbReference>
<reference evidence="4 5" key="2">
    <citation type="submission" date="2024-07" db="EMBL/GenBank/DDBJ databases">
        <authorList>
            <person name="Akdeniz Z."/>
        </authorList>
    </citation>
    <scope>NUCLEOTIDE SEQUENCE [LARGE SCALE GENOMIC DNA]</scope>
</reference>
<protein>
    <submittedName>
        <fullName evidence="3">Glycosyl transferase family 2 protein</fullName>
    </submittedName>
    <submittedName>
        <fullName evidence="4">Glycosyl_transferase family 2 protein</fullName>
    </submittedName>
</protein>
<dbReference type="EMBL" id="CATOUU010001009">
    <property type="protein sequence ID" value="CAI9966784.1"/>
    <property type="molecule type" value="Genomic_DNA"/>
</dbReference>
<proteinExistence type="predicted"/>